<dbReference type="EMBL" id="LBTJ01000074">
    <property type="protein sequence ID" value="KKQ36276.1"/>
    <property type="molecule type" value="Genomic_DNA"/>
</dbReference>
<accession>A0A0G0K6L8</accession>
<name>A0A0G0K6L8_9BACT</name>
<evidence type="ECO:0000313" key="2">
    <source>
        <dbReference type="Proteomes" id="UP000034471"/>
    </source>
</evidence>
<comment type="caution">
    <text evidence="1">The sequence shown here is derived from an EMBL/GenBank/DDBJ whole genome shotgun (WGS) entry which is preliminary data.</text>
</comment>
<protein>
    <submittedName>
        <fullName evidence="1">Uncharacterized protein</fullName>
    </submittedName>
</protein>
<evidence type="ECO:0000313" key="1">
    <source>
        <dbReference type="EMBL" id="KKQ36276.1"/>
    </source>
</evidence>
<dbReference type="STRING" id="1618481.US54_C0074G0002"/>
<sequence length="206" mass="23046">MIGNVKEVPLSEVNIDSLEGQIELAKLRANTFRYHISADGISGKSAYGKLFSYGLDWPLVIDHGHHHSRHVKKTIRYALKEYDTFYPGALDPNDPETLSDLSALMLFSYNHDGLDQQVSAIRNLVNTDIKLPVKRGHALAGSVMLMAYTPEYAQRCGIPIDEACLFSSLSIGPPPTMTSLAFGTFLSTSLNAQHSKARIWFYRRFR</sequence>
<reference evidence="1 2" key="1">
    <citation type="journal article" date="2015" name="Nature">
        <title>rRNA introns, odd ribosomes, and small enigmatic genomes across a large radiation of phyla.</title>
        <authorList>
            <person name="Brown C.T."/>
            <person name="Hug L.A."/>
            <person name="Thomas B.C."/>
            <person name="Sharon I."/>
            <person name="Castelle C.J."/>
            <person name="Singh A."/>
            <person name="Wilkins M.J."/>
            <person name="Williams K.H."/>
            <person name="Banfield J.F."/>
        </authorList>
    </citation>
    <scope>NUCLEOTIDE SEQUENCE [LARGE SCALE GENOMIC DNA]</scope>
</reference>
<dbReference type="Proteomes" id="UP000034471">
    <property type="component" value="Unassembled WGS sequence"/>
</dbReference>
<organism evidence="1 2">
    <name type="scientific">Candidatus Roizmanbacteria bacterium GW2011_GWA2_37_7</name>
    <dbReference type="NCBI Taxonomy" id="1618481"/>
    <lineage>
        <taxon>Bacteria</taxon>
        <taxon>Candidatus Roizmaniibacteriota</taxon>
    </lineage>
</organism>
<gene>
    <name evidence="1" type="ORF">US54_C0074G0002</name>
</gene>
<proteinExistence type="predicted"/>
<dbReference type="AlphaFoldDB" id="A0A0G0K6L8"/>